<dbReference type="OrthoDB" id="4850726at2759"/>
<dbReference type="PANTHER" id="PTHR24148:SF64">
    <property type="entry name" value="HETEROKARYON INCOMPATIBILITY DOMAIN-CONTAINING PROTEIN"/>
    <property type="match status" value="1"/>
</dbReference>
<dbReference type="PANTHER" id="PTHR24148">
    <property type="entry name" value="ANKYRIN REPEAT DOMAIN-CONTAINING PROTEIN 39 HOMOLOG-RELATED"/>
    <property type="match status" value="1"/>
</dbReference>
<evidence type="ECO:0000256" key="1">
    <source>
        <dbReference type="SAM" id="MobiDB-lite"/>
    </source>
</evidence>
<evidence type="ECO:0000313" key="3">
    <source>
        <dbReference type="EMBL" id="KOS16714.1"/>
    </source>
</evidence>
<organism evidence="3 4">
    <name type="scientific">Escovopsis weberi</name>
    <dbReference type="NCBI Taxonomy" id="150374"/>
    <lineage>
        <taxon>Eukaryota</taxon>
        <taxon>Fungi</taxon>
        <taxon>Dikarya</taxon>
        <taxon>Ascomycota</taxon>
        <taxon>Pezizomycotina</taxon>
        <taxon>Sordariomycetes</taxon>
        <taxon>Hypocreomycetidae</taxon>
        <taxon>Hypocreales</taxon>
        <taxon>Hypocreaceae</taxon>
        <taxon>Escovopsis</taxon>
    </lineage>
</organism>
<evidence type="ECO:0000313" key="4">
    <source>
        <dbReference type="Proteomes" id="UP000053831"/>
    </source>
</evidence>
<reference evidence="3 4" key="1">
    <citation type="submission" date="2015-07" db="EMBL/GenBank/DDBJ databases">
        <title>The genome of the fungus Escovopsis weberi, a specialized disease agent of ant agriculture.</title>
        <authorList>
            <person name="de Man T.J."/>
            <person name="Stajich J.E."/>
            <person name="Kubicek C.P."/>
            <person name="Chenthamara K."/>
            <person name="Atanasova L."/>
            <person name="Druzhinina I.S."/>
            <person name="Birnbaum S."/>
            <person name="Barribeau S.M."/>
            <person name="Teiling C."/>
            <person name="Suen G."/>
            <person name="Currie C."/>
            <person name="Gerardo N.M."/>
        </authorList>
    </citation>
    <scope>NUCLEOTIDE SEQUENCE [LARGE SCALE GENOMIC DNA]</scope>
</reference>
<keyword evidence="4" id="KW-1185">Reference proteome</keyword>
<evidence type="ECO:0000259" key="2">
    <source>
        <dbReference type="Pfam" id="PF06985"/>
    </source>
</evidence>
<dbReference type="AlphaFoldDB" id="A0A0M8MY59"/>
<dbReference type="Proteomes" id="UP000053831">
    <property type="component" value="Unassembled WGS sequence"/>
</dbReference>
<comment type="caution">
    <text evidence="3">The sequence shown here is derived from an EMBL/GenBank/DDBJ whole genome shotgun (WGS) entry which is preliminary data.</text>
</comment>
<feature type="domain" description="Heterokaryon incompatibility" evidence="2">
    <location>
        <begin position="193"/>
        <end position="317"/>
    </location>
</feature>
<sequence length="415" mass="46262">MVPPEGGATSIRYRPVDSARKEIRLIELQPATTNDINERAVCRIVHERISEASDFIGLSTLYGDIAASETILLNGSVINIPANVAQALRHVRAVFLSPLAPSSDLEQGDLCPPPSPHEQERAAQTTDAPSSPLPPSVPSSPTPLLSRLPQAAHAAALPPQPLAPAKAPRWFLSLLKNFRHRRWETLRTGKMPPVRVWVELLCIDRRSEVELSERRLHMARAYGQAKMVVGWLGLKDSTSDLAIDIVRAWDKCMPATFGEPGDREAHPQDYGPHLQWMGPVAHLSKLPQGVTDPREVPSYVAINNFLNRPYFVSAWILEDMALARFPAFLLGDDIVSWMQVLRLNRVNEEIRDHGAEMFPDELRPLLEYLPLGSVYAFLRDFDMRQRQESTAAVVLSTTSSRGSYSVPGSQSRGRW</sequence>
<protein>
    <recommendedName>
        <fullName evidence="2">Heterokaryon incompatibility domain-containing protein</fullName>
    </recommendedName>
</protein>
<dbReference type="EMBL" id="LGSR01000029">
    <property type="protein sequence ID" value="KOS16714.1"/>
    <property type="molecule type" value="Genomic_DNA"/>
</dbReference>
<dbReference type="Pfam" id="PF06985">
    <property type="entry name" value="HET"/>
    <property type="match status" value="1"/>
</dbReference>
<proteinExistence type="predicted"/>
<accession>A0A0M8MY59</accession>
<feature type="region of interest" description="Disordered" evidence="1">
    <location>
        <begin position="105"/>
        <end position="145"/>
    </location>
</feature>
<dbReference type="InterPro" id="IPR052895">
    <property type="entry name" value="HetReg/Transcr_Mod"/>
</dbReference>
<gene>
    <name evidence="3" type="ORF">ESCO_004941</name>
</gene>
<name>A0A0M8MY59_ESCWE</name>
<feature type="compositionally biased region" description="Pro residues" evidence="1">
    <location>
        <begin position="131"/>
        <end position="141"/>
    </location>
</feature>
<dbReference type="InterPro" id="IPR010730">
    <property type="entry name" value="HET"/>
</dbReference>